<accession>A0A1G8KWR2</accession>
<feature type="transmembrane region" description="Helical" evidence="1">
    <location>
        <begin position="105"/>
        <end position="125"/>
    </location>
</feature>
<feature type="transmembrane region" description="Helical" evidence="1">
    <location>
        <begin position="192"/>
        <end position="212"/>
    </location>
</feature>
<keyword evidence="1" id="KW-0812">Transmembrane</keyword>
<keyword evidence="1" id="KW-1133">Transmembrane helix</keyword>
<feature type="transmembrane region" description="Helical" evidence="1">
    <location>
        <begin position="132"/>
        <end position="155"/>
    </location>
</feature>
<dbReference type="EMBL" id="FNCY01000020">
    <property type="protein sequence ID" value="SDI47965.1"/>
    <property type="molecule type" value="Genomic_DNA"/>
</dbReference>
<dbReference type="Proteomes" id="UP000198607">
    <property type="component" value="Unassembled WGS sequence"/>
</dbReference>
<dbReference type="AlphaFoldDB" id="A0A1G8KWR2"/>
<organism evidence="2 3">
    <name type="scientific">Propionivibrio dicarboxylicus</name>
    <dbReference type="NCBI Taxonomy" id="83767"/>
    <lineage>
        <taxon>Bacteria</taxon>
        <taxon>Pseudomonadati</taxon>
        <taxon>Pseudomonadota</taxon>
        <taxon>Betaproteobacteria</taxon>
        <taxon>Rhodocyclales</taxon>
        <taxon>Rhodocyclaceae</taxon>
        <taxon>Propionivibrio</taxon>
    </lineage>
</organism>
<dbReference type="OrthoDB" id="9779877at2"/>
<feature type="transmembrane region" description="Helical" evidence="1">
    <location>
        <begin position="161"/>
        <end position="180"/>
    </location>
</feature>
<reference evidence="2 3" key="1">
    <citation type="submission" date="2016-10" db="EMBL/GenBank/DDBJ databases">
        <authorList>
            <person name="de Groot N.N."/>
        </authorList>
    </citation>
    <scope>NUCLEOTIDE SEQUENCE [LARGE SCALE GENOMIC DNA]</scope>
    <source>
        <strain evidence="2 3">DSM 5885</strain>
    </source>
</reference>
<proteinExistence type="predicted"/>
<protein>
    <recommendedName>
        <fullName evidence="4">DUF2914 domain-containing protein</fullName>
    </recommendedName>
</protein>
<gene>
    <name evidence="2" type="ORF">SAMN05660652_03500</name>
</gene>
<feature type="transmembrane region" description="Helical" evidence="1">
    <location>
        <begin position="33"/>
        <end position="51"/>
    </location>
</feature>
<dbReference type="STRING" id="83767.SAMN05660652_03500"/>
<evidence type="ECO:0000313" key="2">
    <source>
        <dbReference type="EMBL" id="SDI47965.1"/>
    </source>
</evidence>
<dbReference type="RefSeq" id="WP_091939541.1">
    <property type="nucleotide sequence ID" value="NZ_FNCY01000020.1"/>
</dbReference>
<evidence type="ECO:0000313" key="3">
    <source>
        <dbReference type="Proteomes" id="UP000198607"/>
    </source>
</evidence>
<evidence type="ECO:0008006" key="4">
    <source>
        <dbReference type="Google" id="ProtNLM"/>
    </source>
</evidence>
<sequence length="352" mass="39221">MKILRRFYPVSAFLGGFVWDALTIGQRVRPSDFWRLGGFLLGAALLILWLARRESAMLVAPEAERSLRGRFRGFAWRAPYLLLQFFFGGIFSALFILYFKSAGHLGTWLMATVLGGLLIGNEFAARLYGRRFTLIWALFALNAILLFNFALPLAAGSLHWSWFYLSTAVGILLAHGLWWISPGRPGRMLPSWGVAFVLALAGALDMIAPVPLVKQDLAVGHALTQGGNRLTLAVESPSAWQFWRDQATTVHVPEGEKLYGVSAVFAPLGVTALLEHRWEVREGGGWRVVYRSRFRSTGGRERGFRGYSWVLNPVPGEWRLIVATQDGRTIGIQSVTVERGSAAPEQLSLREF</sequence>
<feature type="transmembrane region" description="Helical" evidence="1">
    <location>
        <begin position="78"/>
        <end position="99"/>
    </location>
</feature>
<keyword evidence="1" id="KW-0472">Membrane</keyword>
<keyword evidence="3" id="KW-1185">Reference proteome</keyword>
<evidence type="ECO:0000256" key="1">
    <source>
        <dbReference type="SAM" id="Phobius"/>
    </source>
</evidence>
<name>A0A1G8KWR2_9RHOO</name>